<dbReference type="InterPro" id="IPR024949">
    <property type="entry name" value="Bet_v_I_allergen"/>
</dbReference>
<evidence type="ECO:0000256" key="1">
    <source>
        <dbReference type="ARBA" id="ARBA00009744"/>
    </source>
</evidence>
<dbReference type="EMBL" id="KM508874">
    <property type="protein sequence ID" value="AJF21883.1"/>
    <property type="molecule type" value="Genomic_DNA"/>
</dbReference>
<sequence>MGVFTFDDEFTSTVAPARFFKAAVLDADNLFPKVAPQAAKSAETVEGNGGPGTVKKITLPDGKYVKQRLDSIDHDNFTYGHSIIEGDVLSADIEKISHVTKFVASPSGGSIIKVTTTFHTVGDAPVDEAKAKEGKEKAEGLFKLVEGYLEANPSAYN</sequence>
<dbReference type="GO" id="GO:0006952">
    <property type="term" value="P:defense response"/>
    <property type="evidence" value="ECO:0007669"/>
    <property type="project" value="UniProtKB-KW"/>
</dbReference>
<dbReference type="InterPro" id="IPR050279">
    <property type="entry name" value="Plant_def-hormone_signal"/>
</dbReference>
<dbReference type="Pfam" id="PF00407">
    <property type="entry name" value="Bet_v_1"/>
    <property type="match status" value="1"/>
</dbReference>
<dbReference type="GO" id="GO:0005737">
    <property type="term" value="C:cytoplasm"/>
    <property type="evidence" value="ECO:0007669"/>
    <property type="project" value="TreeGrafter"/>
</dbReference>
<dbReference type="PROSITE" id="PS00451">
    <property type="entry name" value="PATHOGENESIS_BETVI"/>
    <property type="match status" value="1"/>
</dbReference>
<keyword evidence="3 4" id="KW-0568">Pathogenesis-related protein</keyword>
<evidence type="ECO:0000256" key="2">
    <source>
        <dbReference type="ARBA" id="ARBA00022821"/>
    </source>
</evidence>
<dbReference type="PANTHER" id="PTHR31213:SF55">
    <property type="entry name" value="STRESS-INDUCED PROTEIN SAM22"/>
    <property type="match status" value="1"/>
</dbReference>
<reference evidence="6" key="1">
    <citation type="submission" date="2014-09" db="EMBL/GenBank/DDBJ databases">
        <title>The clonning of genomic DNA sequence encoding MaWAP-2, a 18 kD winter accumulating protein in pistillate flower of mulberry(Morus atropurpurea).</title>
        <authorList>
            <person name="Niu R."/>
            <person name="Li J."/>
            <person name="Tan J."/>
            <person name="Chen C."/>
            <person name="Zhang P."/>
            <person name="Qi W."/>
            <person name="Duan J."/>
        </authorList>
    </citation>
    <scope>NUCLEOTIDE SEQUENCE</scope>
    <source>
        <tissue evidence="6">Pistillate flower</tissue>
    </source>
</reference>
<proteinExistence type="inferred from homology"/>
<dbReference type="InterPro" id="IPR023393">
    <property type="entry name" value="START-like_dom_sf"/>
</dbReference>
<keyword evidence="2 4" id="KW-0611">Plant defense</keyword>
<accession>A0A0B5GDL6</accession>
<dbReference type="PANTHER" id="PTHR31213">
    <property type="entry name" value="OS08G0374000 PROTEIN-RELATED"/>
    <property type="match status" value="1"/>
</dbReference>
<dbReference type="AlphaFoldDB" id="A0A0B5GDL6"/>
<dbReference type="InterPro" id="IPR000916">
    <property type="entry name" value="Bet_v_I/MLP"/>
</dbReference>
<protein>
    <submittedName>
        <fullName evidence="6">18kD winter accumulating protein</fullName>
    </submittedName>
</protein>
<dbReference type="GO" id="GO:0038023">
    <property type="term" value="F:signaling receptor activity"/>
    <property type="evidence" value="ECO:0007669"/>
    <property type="project" value="InterPro"/>
</dbReference>
<dbReference type="GO" id="GO:0010427">
    <property type="term" value="F:abscisic acid binding"/>
    <property type="evidence" value="ECO:0007669"/>
    <property type="project" value="InterPro"/>
</dbReference>
<name>A0A0B5GDL6_MORAL</name>
<dbReference type="GO" id="GO:0004864">
    <property type="term" value="F:protein phosphatase inhibitor activity"/>
    <property type="evidence" value="ECO:0007669"/>
    <property type="project" value="InterPro"/>
</dbReference>
<dbReference type="PRINTS" id="PR00634">
    <property type="entry name" value="BETALLERGEN"/>
</dbReference>
<dbReference type="Gene3D" id="3.30.530.20">
    <property type="match status" value="1"/>
</dbReference>
<evidence type="ECO:0000256" key="3">
    <source>
        <dbReference type="ARBA" id="ARBA00023265"/>
    </source>
</evidence>
<dbReference type="SUPFAM" id="SSF55961">
    <property type="entry name" value="Bet v1-like"/>
    <property type="match status" value="1"/>
</dbReference>
<dbReference type="FunFam" id="3.30.530.20:FF:000007">
    <property type="entry name" value="Major pollen allergen Bet v 1-A"/>
    <property type="match status" value="1"/>
</dbReference>
<gene>
    <name evidence="6" type="primary">WAP-2</name>
</gene>
<comment type="similarity">
    <text evidence="1 4">Belongs to the BetVI family.</text>
</comment>
<evidence type="ECO:0000256" key="4">
    <source>
        <dbReference type="RuleBase" id="RU000409"/>
    </source>
</evidence>
<dbReference type="SMR" id="A0A0B5GDL6"/>
<evidence type="ECO:0000259" key="5">
    <source>
        <dbReference type="Pfam" id="PF00407"/>
    </source>
</evidence>
<dbReference type="GO" id="GO:0005634">
    <property type="term" value="C:nucleus"/>
    <property type="evidence" value="ECO:0007669"/>
    <property type="project" value="TreeGrafter"/>
</dbReference>
<dbReference type="GO" id="GO:0009738">
    <property type="term" value="P:abscisic acid-activated signaling pathway"/>
    <property type="evidence" value="ECO:0007669"/>
    <property type="project" value="InterPro"/>
</dbReference>
<feature type="domain" description="Bet v I/Major latex protein" evidence="5">
    <location>
        <begin position="1"/>
        <end position="150"/>
    </location>
</feature>
<evidence type="ECO:0000313" key="6">
    <source>
        <dbReference type="EMBL" id="AJF21883.1"/>
    </source>
</evidence>
<organism evidence="6">
    <name type="scientific">Morus alba var. atropurpurea</name>
    <dbReference type="NCBI Taxonomy" id="1453101"/>
    <lineage>
        <taxon>Eukaryota</taxon>
        <taxon>Viridiplantae</taxon>
        <taxon>Streptophyta</taxon>
        <taxon>Embryophyta</taxon>
        <taxon>Tracheophyta</taxon>
        <taxon>Spermatophyta</taxon>
        <taxon>Magnoliopsida</taxon>
        <taxon>eudicotyledons</taxon>
        <taxon>Gunneridae</taxon>
        <taxon>Pentapetalae</taxon>
        <taxon>rosids</taxon>
        <taxon>fabids</taxon>
        <taxon>Rosales</taxon>
        <taxon>Moraceae</taxon>
        <taxon>Moreae</taxon>
        <taxon>Morus</taxon>
    </lineage>
</organism>
<dbReference type="CDD" id="cd07816">
    <property type="entry name" value="Bet_v1-like"/>
    <property type="match status" value="1"/>
</dbReference>